<dbReference type="AlphaFoldDB" id="A0A422NEI8"/>
<feature type="region of interest" description="Disordered" evidence="1">
    <location>
        <begin position="95"/>
        <end position="145"/>
    </location>
</feature>
<dbReference type="OrthoDB" id="273868at2759"/>
<proteinExistence type="predicted"/>
<name>A0A422NEI8_TRYRA</name>
<accession>A0A422NEI8</accession>
<dbReference type="GeneID" id="40329459"/>
<protein>
    <submittedName>
        <fullName evidence="2">Uncharacterized protein</fullName>
    </submittedName>
</protein>
<keyword evidence="3" id="KW-1185">Reference proteome</keyword>
<dbReference type="EMBL" id="MKGL01000181">
    <property type="protein sequence ID" value="RNF03870.1"/>
    <property type="molecule type" value="Genomic_DNA"/>
</dbReference>
<evidence type="ECO:0000313" key="3">
    <source>
        <dbReference type="Proteomes" id="UP000283634"/>
    </source>
</evidence>
<evidence type="ECO:0000313" key="2">
    <source>
        <dbReference type="EMBL" id="RNF03870.1"/>
    </source>
</evidence>
<sequence length="145" mass="16031">MEDKLRCATREELMSHVLTQRRLIRHLHRRVVELEREVSLVSRSSPPRRSGATALSVGLRKIGRVLQAHASGALHLPQEFVAEFLYIQKELAAAASGEAPTPSSGRPAASPPEEGSSVPRRFSPPGSLIQRTQQRLSVIQRDETP</sequence>
<dbReference type="RefSeq" id="XP_029237772.1">
    <property type="nucleotide sequence ID" value="XM_029382401.1"/>
</dbReference>
<dbReference type="Proteomes" id="UP000283634">
    <property type="component" value="Unassembled WGS sequence"/>
</dbReference>
<gene>
    <name evidence="2" type="ORF">TraAM80_05526</name>
</gene>
<comment type="caution">
    <text evidence="2">The sequence shown here is derived from an EMBL/GenBank/DDBJ whole genome shotgun (WGS) entry which is preliminary data.</text>
</comment>
<reference evidence="2 3" key="1">
    <citation type="journal article" date="2018" name="BMC Genomics">
        <title>Genomic comparison of Trypanosoma conorhini and Trypanosoma rangeli to Trypanosoma cruzi strains of high and low virulence.</title>
        <authorList>
            <person name="Bradwell K.R."/>
            <person name="Koparde V.N."/>
            <person name="Matveyev A.V."/>
            <person name="Serrano M.G."/>
            <person name="Alves J.M."/>
            <person name="Parikh H."/>
            <person name="Huang B."/>
            <person name="Lee V."/>
            <person name="Espinosa-Alvarez O."/>
            <person name="Ortiz P.A."/>
            <person name="Costa-Martins A.G."/>
            <person name="Teixeira M.M."/>
            <person name="Buck G.A."/>
        </authorList>
    </citation>
    <scope>NUCLEOTIDE SEQUENCE [LARGE SCALE GENOMIC DNA]</scope>
    <source>
        <strain evidence="2 3">AM80</strain>
    </source>
</reference>
<organism evidence="2 3">
    <name type="scientific">Trypanosoma rangeli</name>
    <dbReference type="NCBI Taxonomy" id="5698"/>
    <lineage>
        <taxon>Eukaryota</taxon>
        <taxon>Discoba</taxon>
        <taxon>Euglenozoa</taxon>
        <taxon>Kinetoplastea</taxon>
        <taxon>Metakinetoplastina</taxon>
        <taxon>Trypanosomatida</taxon>
        <taxon>Trypanosomatidae</taxon>
        <taxon>Trypanosoma</taxon>
        <taxon>Herpetosoma</taxon>
    </lineage>
</organism>
<evidence type="ECO:0000256" key="1">
    <source>
        <dbReference type="SAM" id="MobiDB-lite"/>
    </source>
</evidence>